<organism evidence="3 4">
    <name type="scientific">Alkalicoccus luteus</name>
    <dbReference type="NCBI Taxonomy" id="1237094"/>
    <lineage>
        <taxon>Bacteria</taxon>
        <taxon>Bacillati</taxon>
        <taxon>Bacillota</taxon>
        <taxon>Bacilli</taxon>
        <taxon>Bacillales</taxon>
        <taxon>Bacillaceae</taxon>
        <taxon>Alkalicoccus</taxon>
    </lineage>
</organism>
<keyword evidence="2" id="KW-0732">Signal</keyword>
<name>A0A969TTQ3_9BACI</name>
<dbReference type="Gene3D" id="3.40.190.10">
    <property type="entry name" value="Periplasmic binding protein-like II"/>
    <property type="match status" value="1"/>
</dbReference>
<dbReference type="Gene3D" id="3.40.190.150">
    <property type="entry name" value="Bordetella uptake gene, domain 1"/>
    <property type="match status" value="1"/>
</dbReference>
<evidence type="ECO:0000313" key="3">
    <source>
        <dbReference type="EMBL" id="NJP36247.1"/>
    </source>
</evidence>
<evidence type="ECO:0000313" key="4">
    <source>
        <dbReference type="Proteomes" id="UP000752012"/>
    </source>
</evidence>
<proteinExistence type="inferred from homology"/>
<feature type="chain" id="PRO_5037928667" evidence="2">
    <location>
        <begin position="23"/>
        <end position="325"/>
    </location>
</feature>
<evidence type="ECO:0000256" key="2">
    <source>
        <dbReference type="SAM" id="SignalP"/>
    </source>
</evidence>
<comment type="caution">
    <text evidence="3">The sequence shown here is derived from an EMBL/GenBank/DDBJ whole genome shotgun (WGS) entry which is preliminary data.</text>
</comment>
<protein>
    <submittedName>
        <fullName evidence="3">Tripartite tricarboxylate transporter substrate binding protein</fullName>
    </submittedName>
</protein>
<dbReference type="PROSITE" id="PS51257">
    <property type="entry name" value="PROKAR_LIPOPROTEIN"/>
    <property type="match status" value="1"/>
</dbReference>
<dbReference type="PANTHER" id="PTHR42928:SF5">
    <property type="entry name" value="BLR1237 PROTEIN"/>
    <property type="match status" value="1"/>
</dbReference>
<dbReference type="Pfam" id="PF03401">
    <property type="entry name" value="TctC"/>
    <property type="match status" value="1"/>
</dbReference>
<dbReference type="PIRSF" id="PIRSF017082">
    <property type="entry name" value="YflP"/>
    <property type="match status" value="1"/>
</dbReference>
<dbReference type="InterPro" id="IPR042100">
    <property type="entry name" value="Bug_dom1"/>
</dbReference>
<evidence type="ECO:0000256" key="1">
    <source>
        <dbReference type="ARBA" id="ARBA00006987"/>
    </source>
</evidence>
<feature type="signal peptide" evidence="2">
    <location>
        <begin position="1"/>
        <end position="22"/>
    </location>
</feature>
<reference evidence="3 4" key="1">
    <citation type="submission" date="2020-03" db="EMBL/GenBank/DDBJ databases">
        <title>Assessment of the enzymatic potential of alkaline-tolerant lipase obtained from Bacillus luteus H11 (technogenic soil) for the bioremediation of saline soils contaminated with petroleum substances.</title>
        <authorList>
            <person name="Kalwasinska A."/>
        </authorList>
    </citation>
    <scope>NUCLEOTIDE SEQUENCE [LARGE SCALE GENOMIC DNA]</scope>
    <source>
        <strain evidence="3 4">H11</strain>
    </source>
</reference>
<gene>
    <name evidence="3" type="ORF">HCN83_01455</name>
</gene>
<dbReference type="CDD" id="cd07012">
    <property type="entry name" value="PBP2_Bug_TTT"/>
    <property type="match status" value="1"/>
</dbReference>
<sequence>MKKRARTYSTAAGSILAVTALAACGGGEEAVEDYPSREIEMIIPWDPGGGSDIEGRLVTEHAENHIDTNFVNVNIPGVGGTVGLEDLAEEQPDGYTLGQVHEGLIVAHHSDITQINYDTFEPIAAMSSADQILAVSTDLGVDTLDEFVELGQQEEINFGGTVSGIPRIWVEQMAQELEIDYNMVGYEGLAEAIQALAGGHIDAAIVDYPSASDFVEAGDMEFIAIGTEERLDHLPDTPTFVEEGYELTMGLNRGYVAPEGTPDEIIERLGEWFEATAEDQDYIDAVENVGAQVDFMGPEAYREHLDEQNDIISGIIEELGDELEE</sequence>
<dbReference type="AlphaFoldDB" id="A0A969TTQ3"/>
<dbReference type="Proteomes" id="UP000752012">
    <property type="component" value="Unassembled WGS sequence"/>
</dbReference>
<keyword evidence="4" id="KW-1185">Reference proteome</keyword>
<dbReference type="SUPFAM" id="SSF53850">
    <property type="entry name" value="Periplasmic binding protein-like II"/>
    <property type="match status" value="1"/>
</dbReference>
<dbReference type="RefSeq" id="WP_168004514.1">
    <property type="nucleotide sequence ID" value="NZ_JAATHJ010000001.1"/>
</dbReference>
<comment type="similarity">
    <text evidence="1">Belongs to the UPF0065 (bug) family.</text>
</comment>
<dbReference type="PANTHER" id="PTHR42928">
    <property type="entry name" value="TRICARBOXYLATE-BINDING PROTEIN"/>
    <property type="match status" value="1"/>
</dbReference>
<accession>A0A969TTQ3</accession>
<dbReference type="InterPro" id="IPR005064">
    <property type="entry name" value="BUG"/>
</dbReference>
<dbReference type="EMBL" id="JAATHJ010000001">
    <property type="protein sequence ID" value="NJP36247.1"/>
    <property type="molecule type" value="Genomic_DNA"/>
</dbReference>